<sequence length="100" mass="11023">MGSLLSCSGIKGALSKFRLCLTAQTSPGSAQAISCWVLVNQSPAGRRLVHHQPEPATNQRHSLSSKMDGPYQQLKRTLRFEVCPAHFILHFGDAPVHMRQ</sequence>
<evidence type="ECO:0000313" key="1">
    <source>
        <dbReference type="EMBL" id="KAG9349526.1"/>
    </source>
</evidence>
<keyword evidence="2" id="KW-1185">Reference proteome</keyword>
<dbReference type="Proteomes" id="UP000824540">
    <property type="component" value="Unassembled WGS sequence"/>
</dbReference>
<reference evidence="1" key="1">
    <citation type="thesis" date="2021" institute="BYU ScholarsArchive" country="Provo, UT, USA">
        <title>Applications of and Algorithms for Genome Assembly and Genomic Analyses with an Emphasis on Marine Teleosts.</title>
        <authorList>
            <person name="Pickett B.D."/>
        </authorList>
    </citation>
    <scope>NUCLEOTIDE SEQUENCE</scope>
    <source>
        <strain evidence="1">HI-2016</strain>
    </source>
</reference>
<name>A0A8T2PCQ2_9TELE</name>
<dbReference type="EMBL" id="JAFBMS010000009">
    <property type="protein sequence ID" value="KAG9349526.1"/>
    <property type="molecule type" value="Genomic_DNA"/>
</dbReference>
<dbReference type="AlphaFoldDB" id="A0A8T2PCQ2"/>
<organism evidence="1 2">
    <name type="scientific">Albula glossodonta</name>
    <name type="common">roundjaw bonefish</name>
    <dbReference type="NCBI Taxonomy" id="121402"/>
    <lineage>
        <taxon>Eukaryota</taxon>
        <taxon>Metazoa</taxon>
        <taxon>Chordata</taxon>
        <taxon>Craniata</taxon>
        <taxon>Vertebrata</taxon>
        <taxon>Euteleostomi</taxon>
        <taxon>Actinopterygii</taxon>
        <taxon>Neopterygii</taxon>
        <taxon>Teleostei</taxon>
        <taxon>Albuliformes</taxon>
        <taxon>Albulidae</taxon>
        <taxon>Albula</taxon>
    </lineage>
</organism>
<accession>A0A8T2PCQ2</accession>
<comment type="caution">
    <text evidence="1">The sequence shown here is derived from an EMBL/GenBank/DDBJ whole genome shotgun (WGS) entry which is preliminary data.</text>
</comment>
<gene>
    <name evidence="1" type="ORF">JZ751_027971</name>
</gene>
<proteinExistence type="predicted"/>
<protein>
    <submittedName>
        <fullName evidence="1">Uncharacterized protein</fullName>
    </submittedName>
</protein>
<evidence type="ECO:0000313" key="2">
    <source>
        <dbReference type="Proteomes" id="UP000824540"/>
    </source>
</evidence>